<evidence type="ECO:0000256" key="1">
    <source>
        <dbReference type="SAM" id="MobiDB-lite"/>
    </source>
</evidence>
<feature type="compositionally biased region" description="Polar residues" evidence="1">
    <location>
        <begin position="258"/>
        <end position="312"/>
    </location>
</feature>
<accession>A0A9J6F2A4</accession>
<feature type="region of interest" description="Disordered" evidence="1">
    <location>
        <begin position="188"/>
        <end position="332"/>
    </location>
</feature>
<reference evidence="2" key="1">
    <citation type="journal article" date="2020" name="Cell">
        <title>Large-Scale Comparative Analyses of Tick Genomes Elucidate Their Genetic Diversity and Vector Capacities.</title>
        <authorList>
            <consortium name="Tick Genome and Microbiome Consortium (TIGMIC)"/>
            <person name="Jia N."/>
            <person name="Wang J."/>
            <person name="Shi W."/>
            <person name="Du L."/>
            <person name="Sun Y."/>
            <person name="Zhan W."/>
            <person name="Jiang J.F."/>
            <person name="Wang Q."/>
            <person name="Zhang B."/>
            <person name="Ji P."/>
            <person name="Bell-Sakyi L."/>
            <person name="Cui X.M."/>
            <person name="Yuan T.T."/>
            <person name="Jiang B.G."/>
            <person name="Yang W.F."/>
            <person name="Lam T.T."/>
            <person name="Chang Q.C."/>
            <person name="Ding S.J."/>
            <person name="Wang X.J."/>
            <person name="Zhu J.G."/>
            <person name="Ruan X.D."/>
            <person name="Zhao L."/>
            <person name="Wei J.T."/>
            <person name="Ye R.Z."/>
            <person name="Que T.C."/>
            <person name="Du C.H."/>
            <person name="Zhou Y.H."/>
            <person name="Cheng J.X."/>
            <person name="Dai P.F."/>
            <person name="Guo W.B."/>
            <person name="Han X.H."/>
            <person name="Huang E.J."/>
            <person name="Li L.F."/>
            <person name="Wei W."/>
            <person name="Gao Y.C."/>
            <person name="Liu J.Z."/>
            <person name="Shao H.Z."/>
            <person name="Wang X."/>
            <person name="Wang C.C."/>
            <person name="Yang T.C."/>
            <person name="Huo Q.B."/>
            <person name="Li W."/>
            <person name="Chen H.Y."/>
            <person name="Chen S.E."/>
            <person name="Zhou L.G."/>
            <person name="Ni X.B."/>
            <person name="Tian J.H."/>
            <person name="Sheng Y."/>
            <person name="Liu T."/>
            <person name="Pan Y.S."/>
            <person name="Xia L.Y."/>
            <person name="Li J."/>
            <person name="Zhao F."/>
            <person name="Cao W.C."/>
        </authorList>
    </citation>
    <scope>NUCLEOTIDE SEQUENCE</scope>
    <source>
        <strain evidence="2">Rmic-2018</strain>
    </source>
</reference>
<evidence type="ECO:0000313" key="3">
    <source>
        <dbReference type="Proteomes" id="UP000821866"/>
    </source>
</evidence>
<name>A0A9J6F2A4_RHIMP</name>
<sequence>MADHFSRDRVFCSDYLMLHKKKIPYQRNFRKVGDIGLFALQKLLPKAACHAHNNDHVCQNCFRRLREMLSSSNGFSAETADEFLLKEEKDRSQERRFNFEAREFNLRLRSLCHERVGVFYVNHRIDALPPWTVLAADGLHPSFAGVSLLAWNIYNLLLDLRRPYINNWLEHAPQPEAGAYELRETPSYSQALRRDSSNATCRSGKEKIMNPAAPETVAARSPGQHTPSGPPSPSAQLPSRLPRLSSTPTTHTPETATKGNPGQQQRPAVPKSTATSGQNKPPARKNQQPTSSTNKQQPPAANSRRLQASSSREAQRDGAPTQTRYDLRAPCGPIRRVCAK</sequence>
<dbReference type="Proteomes" id="UP000821866">
    <property type="component" value="Chromosome 1"/>
</dbReference>
<keyword evidence="3" id="KW-1185">Reference proteome</keyword>
<dbReference type="AlphaFoldDB" id="A0A9J6F2A4"/>
<dbReference type="EMBL" id="JABSTU010000001">
    <property type="protein sequence ID" value="KAH8040958.1"/>
    <property type="molecule type" value="Genomic_DNA"/>
</dbReference>
<evidence type="ECO:0000313" key="2">
    <source>
        <dbReference type="EMBL" id="KAH8040958.1"/>
    </source>
</evidence>
<protein>
    <submittedName>
        <fullName evidence="2">Uncharacterized protein</fullName>
    </submittedName>
</protein>
<organism evidence="2 3">
    <name type="scientific">Rhipicephalus microplus</name>
    <name type="common">Cattle tick</name>
    <name type="synonym">Boophilus microplus</name>
    <dbReference type="NCBI Taxonomy" id="6941"/>
    <lineage>
        <taxon>Eukaryota</taxon>
        <taxon>Metazoa</taxon>
        <taxon>Ecdysozoa</taxon>
        <taxon>Arthropoda</taxon>
        <taxon>Chelicerata</taxon>
        <taxon>Arachnida</taxon>
        <taxon>Acari</taxon>
        <taxon>Parasitiformes</taxon>
        <taxon>Ixodida</taxon>
        <taxon>Ixodoidea</taxon>
        <taxon>Ixodidae</taxon>
        <taxon>Rhipicephalinae</taxon>
        <taxon>Rhipicephalus</taxon>
        <taxon>Boophilus</taxon>
    </lineage>
</organism>
<comment type="caution">
    <text evidence="2">The sequence shown here is derived from an EMBL/GenBank/DDBJ whole genome shotgun (WGS) entry which is preliminary data.</text>
</comment>
<gene>
    <name evidence="2" type="ORF">HPB51_013240</name>
</gene>
<feature type="compositionally biased region" description="Low complexity" evidence="1">
    <location>
        <begin position="247"/>
        <end position="257"/>
    </location>
</feature>
<dbReference type="SUPFAM" id="SSF52266">
    <property type="entry name" value="SGNH hydrolase"/>
    <property type="match status" value="1"/>
</dbReference>
<proteinExistence type="predicted"/>
<reference evidence="2" key="2">
    <citation type="submission" date="2021-09" db="EMBL/GenBank/DDBJ databases">
        <authorList>
            <person name="Jia N."/>
            <person name="Wang J."/>
            <person name="Shi W."/>
            <person name="Du L."/>
            <person name="Sun Y."/>
            <person name="Zhan W."/>
            <person name="Jiang J."/>
            <person name="Wang Q."/>
            <person name="Zhang B."/>
            <person name="Ji P."/>
            <person name="Sakyi L.B."/>
            <person name="Cui X."/>
            <person name="Yuan T."/>
            <person name="Jiang B."/>
            <person name="Yang W."/>
            <person name="Lam T.T.-Y."/>
            <person name="Chang Q."/>
            <person name="Ding S."/>
            <person name="Wang X."/>
            <person name="Zhu J."/>
            <person name="Ruan X."/>
            <person name="Zhao L."/>
            <person name="Wei J."/>
            <person name="Que T."/>
            <person name="Du C."/>
            <person name="Cheng J."/>
            <person name="Dai P."/>
            <person name="Han X."/>
            <person name="Huang E."/>
            <person name="Gao Y."/>
            <person name="Liu J."/>
            <person name="Shao H."/>
            <person name="Ye R."/>
            <person name="Li L."/>
            <person name="Wei W."/>
            <person name="Wang X."/>
            <person name="Wang C."/>
            <person name="Huo Q."/>
            <person name="Li W."/>
            <person name="Guo W."/>
            <person name="Chen H."/>
            <person name="Chen S."/>
            <person name="Zhou L."/>
            <person name="Zhou L."/>
            <person name="Ni X."/>
            <person name="Tian J."/>
            <person name="Zhou Y."/>
            <person name="Sheng Y."/>
            <person name="Liu T."/>
            <person name="Pan Y."/>
            <person name="Xia L."/>
            <person name="Li J."/>
            <person name="Zhao F."/>
            <person name="Cao W."/>
        </authorList>
    </citation>
    <scope>NUCLEOTIDE SEQUENCE</scope>
    <source>
        <strain evidence="2">Rmic-2018</strain>
        <tissue evidence="2">Larvae</tissue>
    </source>
</reference>